<comment type="caution">
    <text evidence="1">The sequence shown here is derived from an EMBL/GenBank/DDBJ whole genome shotgun (WGS) entry which is preliminary data.</text>
</comment>
<proteinExistence type="predicted"/>
<evidence type="ECO:0000313" key="1">
    <source>
        <dbReference type="EMBL" id="PWZ19086.1"/>
    </source>
</evidence>
<protein>
    <submittedName>
        <fullName evidence="1">Uncharacterized protein</fullName>
    </submittedName>
</protein>
<dbReference type="EMBL" id="NCVQ01000007">
    <property type="protein sequence ID" value="PWZ19086.1"/>
    <property type="molecule type" value="Genomic_DNA"/>
</dbReference>
<name>A0A3L6EDI5_MAIZE</name>
<organism evidence="1 2">
    <name type="scientific">Zea mays</name>
    <name type="common">Maize</name>
    <dbReference type="NCBI Taxonomy" id="4577"/>
    <lineage>
        <taxon>Eukaryota</taxon>
        <taxon>Viridiplantae</taxon>
        <taxon>Streptophyta</taxon>
        <taxon>Embryophyta</taxon>
        <taxon>Tracheophyta</taxon>
        <taxon>Spermatophyta</taxon>
        <taxon>Magnoliopsida</taxon>
        <taxon>Liliopsida</taxon>
        <taxon>Poales</taxon>
        <taxon>Poaceae</taxon>
        <taxon>PACMAD clade</taxon>
        <taxon>Panicoideae</taxon>
        <taxon>Andropogonodae</taxon>
        <taxon>Andropogoneae</taxon>
        <taxon>Tripsacinae</taxon>
        <taxon>Zea</taxon>
    </lineage>
</organism>
<gene>
    <name evidence="1" type="ORF">Zm00014a_043160</name>
</gene>
<evidence type="ECO:0000313" key="2">
    <source>
        <dbReference type="Proteomes" id="UP000251960"/>
    </source>
</evidence>
<reference evidence="1 2" key="1">
    <citation type="journal article" date="2018" name="Nat. Genet.">
        <title>Extensive intraspecific gene order and gene structural variations between Mo17 and other maize genomes.</title>
        <authorList>
            <person name="Sun S."/>
            <person name="Zhou Y."/>
            <person name="Chen J."/>
            <person name="Shi J."/>
            <person name="Zhao H."/>
            <person name="Zhao H."/>
            <person name="Song W."/>
            <person name="Zhang M."/>
            <person name="Cui Y."/>
            <person name="Dong X."/>
            <person name="Liu H."/>
            <person name="Ma X."/>
            <person name="Jiao Y."/>
            <person name="Wang B."/>
            <person name="Wei X."/>
            <person name="Stein J.C."/>
            <person name="Glaubitz J.C."/>
            <person name="Lu F."/>
            <person name="Yu G."/>
            <person name="Liang C."/>
            <person name="Fengler K."/>
            <person name="Li B."/>
            <person name="Rafalski A."/>
            <person name="Schnable P.S."/>
            <person name="Ware D.H."/>
            <person name="Buckler E.S."/>
            <person name="Lai J."/>
        </authorList>
    </citation>
    <scope>NUCLEOTIDE SEQUENCE [LARGE SCALE GENOMIC DNA]</scope>
    <source>
        <strain evidence="2">cv. Missouri 17</strain>
        <tissue evidence="1">Seedling</tissue>
    </source>
</reference>
<sequence length="17" mass="2178">MWEEMEEQRLKNRSKPS</sequence>
<dbReference type="AlphaFoldDB" id="A0A3L6EDI5"/>
<accession>A0A3L6EDI5</accession>
<dbReference type="Proteomes" id="UP000251960">
    <property type="component" value="Chromosome 6"/>
</dbReference>